<keyword evidence="3 5" id="KW-1133">Transmembrane helix</keyword>
<feature type="transmembrane region" description="Helical" evidence="5">
    <location>
        <begin position="409"/>
        <end position="428"/>
    </location>
</feature>
<evidence type="ECO:0000256" key="2">
    <source>
        <dbReference type="ARBA" id="ARBA00022692"/>
    </source>
</evidence>
<comment type="subcellular location">
    <subcellularLocation>
        <location evidence="1">Membrane</location>
        <topology evidence="1">Multi-pass membrane protein</topology>
    </subcellularLocation>
</comment>
<dbReference type="Gene3D" id="1.20.1740.10">
    <property type="entry name" value="Amino acid/polyamine transporter I"/>
    <property type="match status" value="1"/>
</dbReference>
<evidence type="ECO:0000313" key="6">
    <source>
        <dbReference type="EMBL" id="KAJ3567535.1"/>
    </source>
</evidence>
<keyword evidence="7" id="KW-1185">Reference proteome</keyword>
<dbReference type="EMBL" id="JANIEX010000406">
    <property type="protein sequence ID" value="KAJ3567535.1"/>
    <property type="molecule type" value="Genomic_DNA"/>
</dbReference>
<feature type="transmembrane region" description="Helical" evidence="5">
    <location>
        <begin position="321"/>
        <end position="345"/>
    </location>
</feature>
<dbReference type="Proteomes" id="UP001213000">
    <property type="component" value="Unassembled WGS sequence"/>
</dbReference>
<dbReference type="GO" id="GO:0016020">
    <property type="term" value="C:membrane"/>
    <property type="evidence" value="ECO:0007669"/>
    <property type="project" value="UniProtKB-SubCell"/>
</dbReference>
<evidence type="ECO:0000256" key="4">
    <source>
        <dbReference type="ARBA" id="ARBA00023136"/>
    </source>
</evidence>
<feature type="transmembrane region" description="Helical" evidence="5">
    <location>
        <begin position="155"/>
        <end position="177"/>
    </location>
</feature>
<feature type="transmembrane region" description="Helical" evidence="5">
    <location>
        <begin position="118"/>
        <end position="143"/>
    </location>
</feature>
<feature type="transmembrane region" description="Helical" evidence="5">
    <location>
        <begin position="237"/>
        <end position="257"/>
    </location>
</feature>
<sequence>MSAVVLFSPSEGRTDFISAEEASNIVSSSHHLRPSLNQSHFSVGSKHDRPLDPTNATRLTAFYSSSTRPLDCCASGRRGLALVTPGTMPALETEVLLPRRPSQHGVSNVEEAPRKKHIGVFSATFIIFNRLIGTGIFATPAAILGFTGSTGMSLLLWVVGSCYALAGIQVYIVWGTAFPRNGGEKNYLEYLCPHPQRLVICMYAANVALSGMCPWAAGNSLVFGEYIMKALLDAQPSQAVLQTTAFSCITFAFLLHGTAYRLGLRVQNALGVFKLLTILIVVATGLSALRNGIPTEAGMPQDRWRGRENFKNMWKGTSRSLVSLCTGLYSVIWSFSGFSNANYALSEVRNPARTLRIAGPLAVVVVASLYILANIAYFAGASKSEILSSGRLVVSLLMNNIWGEQVERWVDFGVALSSLGNVLAVSFSQGRVNQALGKEGALPFSVIWASDKPFNAPLGGLSLHWFMCVIVILFVPSGDAYNFVVNVITYPLSVINVTISCGLLYLYFTSTSRPTNPLRDPDSHQWQNLSRYTLFSAVVFGLCSLFLIAVPLMKPPLGAEPYQSLPYWTHAVGGWCMFGLGAIWWAVKVRYERTLVE</sequence>
<protein>
    <submittedName>
        <fullName evidence="6">Uncharacterized protein</fullName>
    </submittedName>
</protein>
<evidence type="ECO:0000256" key="1">
    <source>
        <dbReference type="ARBA" id="ARBA00004141"/>
    </source>
</evidence>
<feature type="transmembrane region" description="Helical" evidence="5">
    <location>
        <begin position="454"/>
        <end position="475"/>
    </location>
</feature>
<organism evidence="6 7">
    <name type="scientific">Leucocoprinus birnbaumii</name>
    <dbReference type="NCBI Taxonomy" id="56174"/>
    <lineage>
        <taxon>Eukaryota</taxon>
        <taxon>Fungi</taxon>
        <taxon>Dikarya</taxon>
        <taxon>Basidiomycota</taxon>
        <taxon>Agaricomycotina</taxon>
        <taxon>Agaricomycetes</taxon>
        <taxon>Agaricomycetidae</taxon>
        <taxon>Agaricales</taxon>
        <taxon>Agaricineae</taxon>
        <taxon>Agaricaceae</taxon>
        <taxon>Leucocoprinus</taxon>
    </lineage>
</organism>
<keyword evidence="4 5" id="KW-0472">Membrane</keyword>
<dbReference type="AlphaFoldDB" id="A0AAD5VRE8"/>
<evidence type="ECO:0000256" key="3">
    <source>
        <dbReference type="ARBA" id="ARBA00022989"/>
    </source>
</evidence>
<feature type="transmembrane region" description="Helical" evidence="5">
    <location>
        <begin position="565"/>
        <end position="587"/>
    </location>
</feature>
<name>A0AAD5VRE8_9AGAR</name>
<gene>
    <name evidence="6" type="ORF">NP233_g6305</name>
</gene>
<feature type="transmembrane region" description="Helical" evidence="5">
    <location>
        <begin position="198"/>
        <end position="217"/>
    </location>
</feature>
<proteinExistence type="predicted"/>
<comment type="caution">
    <text evidence="6">The sequence shown here is derived from an EMBL/GenBank/DDBJ whole genome shotgun (WGS) entry which is preliminary data.</text>
</comment>
<keyword evidence="2 5" id="KW-0812">Transmembrane</keyword>
<dbReference type="InterPro" id="IPR002293">
    <property type="entry name" value="AA/rel_permease1"/>
</dbReference>
<feature type="transmembrane region" description="Helical" evidence="5">
    <location>
        <begin position="487"/>
        <end position="508"/>
    </location>
</feature>
<evidence type="ECO:0000313" key="7">
    <source>
        <dbReference type="Proteomes" id="UP001213000"/>
    </source>
</evidence>
<feature type="transmembrane region" description="Helical" evidence="5">
    <location>
        <begin position="357"/>
        <end position="379"/>
    </location>
</feature>
<dbReference type="PIRSF" id="PIRSF006060">
    <property type="entry name" value="AA_transporter"/>
    <property type="match status" value="1"/>
</dbReference>
<feature type="transmembrane region" description="Helical" evidence="5">
    <location>
        <begin position="529"/>
        <end position="553"/>
    </location>
</feature>
<dbReference type="GO" id="GO:0015179">
    <property type="term" value="F:L-amino acid transmembrane transporter activity"/>
    <property type="evidence" value="ECO:0007669"/>
    <property type="project" value="TreeGrafter"/>
</dbReference>
<reference evidence="6" key="1">
    <citation type="submission" date="2022-07" db="EMBL/GenBank/DDBJ databases">
        <title>Genome Sequence of Leucocoprinus birnbaumii.</title>
        <authorList>
            <person name="Buettner E."/>
        </authorList>
    </citation>
    <scope>NUCLEOTIDE SEQUENCE</scope>
    <source>
        <strain evidence="6">VT141</strain>
    </source>
</reference>
<dbReference type="Pfam" id="PF13520">
    <property type="entry name" value="AA_permease_2"/>
    <property type="match status" value="1"/>
</dbReference>
<dbReference type="PANTHER" id="PTHR11785:SF498">
    <property type="entry name" value="HIGH-AFFINITY METHIONINE PERMEASE"/>
    <property type="match status" value="1"/>
</dbReference>
<evidence type="ECO:0000256" key="5">
    <source>
        <dbReference type="SAM" id="Phobius"/>
    </source>
</evidence>
<feature type="transmembrane region" description="Helical" evidence="5">
    <location>
        <begin position="269"/>
        <end position="289"/>
    </location>
</feature>
<dbReference type="PANTHER" id="PTHR11785">
    <property type="entry name" value="AMINO ACID TRANSPORTER"/>
    <property type="match status" value="1"/>
</dbReference>
<accession>A0AAD5VRE8</accession>
<dbReference type="InterPro" id="IPR050598">
    <property type="entry name" value="AminoAcid_Transporter"/>
</dbReference>